<evidence type="ECO:0000313" key="3">
    <source>
        <dbReference type="Proteomes" id="UP001293254"/>
    </source>
</evidence>
<feature type="region of interest" description="Disordered" evidence="1">
    <location>
        <begin position="1"/>
        <end position="20"/>
    </location>
</feature>
<protein>
    <submittedName>
        <fullName evidence="2">Class I heat shock protein</fullName>
    </submittedName>
</protein>
<reference evidence="2" key="2">
    <citation type="journal article" date="2024" name="Plant">
        <title>Genomic evolution and insights into agronomic trait innovations of Sesamum species.</title>
        <authorList>
            <person name="Miao H."/>
            <person name="Wang L."/>
            <person name="Qu L."/>
            <person name="Liu H."/>
            <person name="Sun Y."/>
            <person name="Le M."/>
            <person name="Wang Q."/>
            <person name="Wei S."/>
            <person name="Zheng Y."/>
            <person name="Lin W."/>
            <person name="Duan Y."/>
            <person name="Cao H."/>
            <person name="Xiong S."/>
            <person name="Wang X."/>
            <person name="Wei L."/>
            <person name="Li C."/>
            <person name="Ma Q."/>
            <person name="Ju M."/>
            <person name="Zhao R."/>
            <person name="Li G."/>
            <person name="Mu C."/>
            <person name="Tian Q."/>
            <person name="Mei H."/>
            <person name="Zhang T."/>
            <person name="Gao T."/>
            <person name="Zhang H."/>
        </authorList>
    </citation>
    <scope>NUCLEOTIDE SEQUENCE</scope>
    <source>
        <strain evidence="2">3651</strain>
    </source>
</reference>
<keyword evidence="2" id="KW-0346">Stress response</keyword>
<feature type="compositionally biased region" description="Basic and acidic residues" evidence="1">
    <location>
        <begin position="136"/>
        <end position="147"/>
    </location>
</feature>
<reference evidence="2" key="1">
    <citation type="submission" date="2020-06" db="EMBL/GenBank/DDBJ databases">
        <authorList>
            <person name="Li T."/>
            <person name="Hu X."/>
            <person name="Zhang T."/>
            <person name="Song X."/>
            <person name="Zhang H."/>
            <person name="Dai N."/>
            <person name="Sheng W."/>
            <person name="Hou X."/>
            <person name="Wei L."/>
        </authorList>
    </citation>
    <scope>NUCLEOTIDE SEQUENCE</scope>
    <source>
        <strain evidence="2">3651</strain>
        <tissue evidence="2">Leaf</tissue>
    </source>
</reference>
<proteinExistence type="predicted"/>
<evidence type="ECO:0000256" key="1">
    <source>
        <dbReference type="SAM" id="MobiDB-lite"/>
    </source>
</evidence>
<organism evidence="2 3">
    <name type="scientific">Sesamum alatum</name>
    <dbReference type="NCBI Taxonomy" id="300844"/>
    <lineage>
        <taxon>Eukaryota</taxon>
        <taxon>Viridiplantae</taxon>
        <taxon>Streptophyta</taxon>
        <taxon>Embryophyta</taxon>
        <taxon>Tracheophyta</taxon>
        <taxon>Spermatophyta</taxon>
        <taxon>Magnoliopsida</taxon>
        <taxon>eudicotyledons</taxon>
        <taxon>Gunneridae</taxon>
        <taxon>Pentapetalae</taxon>
        <taxon>asterids</taxon>
        <taxon>lamiids</taxon>
        <taxon>Lamiales</taxon>
        <taxon>Pedaliaceae</taxon>
        <taxon>Sesamum</taxon>
    </lineage>
</organism>
<feature type="compositionally biased region" description="Basic and acidic residues" evidence="1">
    <location>
        <begin position="7"/>
        <end position="18"/>
    </location>
</feature>
<dbReference type="Proteomes" id="UP001293254">
    <property type="component" value="Unassembled WGS sequence"/>
</dbReference>
<comment type="caution">
    <text evidence="2">The sequence shown here is derived from an EMBL/GenBank/DDBJ whole genome shotgun (WGS) entry which is preliminary data.</text>
</comment>
<accession>A0AAE1Y7P2</accession>
<name>A0AAE1Y7P2_9LAMI</name>
<evidence type="ECO:0000313" key="2">
    <source>
        <dbReference type="EMBL" id="KAK4425216.1"/>
    </source>
</evidence>
<dbReference type="EMBL" id="JACGWO010000006">
    <property type="protein sequence ID" value="KAK4425216.1"/>
    <property type="molecule type" value="Genomic_DNA"/>
</dbReference>
<keyword evidence="3" id="KW-1185">Reference proteome</keyword>
<feature type="region of interest" description="Disordered" evidence="1">
    <location>
        <begin position="116"/>
        <end position="147"/>
    </location>
</feature>
<gene>
    <name evidence="2" type="ORF">Salat_1715500</name>
</gene>
<dbReference type="AlphaFoldDB" id="A0AAE1Y7P2"/>
<sequence>MSTVAKSVDHRTETKLRESSANPYKEACSFNQIPQQKIQTSLHNNNNNHLNRSAKFLQKAKMSLIPSFFGTRWSNVLDLLSLDIWDPFEGCPFLGIPFLNRCRQSPILHRRNYRRRRRSRGLERDAGGPRVQGGRSWDEERRSEGGG</sequence>